<dbReference type="EMBL" id="HBIP01017979">
    <property type="protein sequence ID" value="CAE0495517.1"/>
    <property type="molecule type" value="Transcribed_RNA"/>
</dbReference>
<feature type="compositionally biased region" description="Polar residues" evidence="1">
    <location>
        <begin position="271"/>
        <end position="281"/>
    </location>
</feature>
<name>A0A7S3QWN7_DUNTE</name>
<organism evidence="3">
    <name type="scientific">Dunaliella tertiolecta</name>
    <name type="common">Green alga</name>
    <dbReference type="NCBI Taxonomy" id="3047"/>
    <lineage>
        <taxon>Eukaryota</taxon>
        <taxon>Viridiplantae</taxon>
        <taxon>Chlorophyta</taxon>
        <taxon>core chlorophytes</taxon>
        <taxon>Chlorophyceae</taxon>
        <taxon>CS clade</taxon>
        <taxon>Chlamydomonadales</taxon>
        <taxon>Dunaliellaceae</taxon>
        <taxon>Dunaliella</taxon>
    </lineage>
</organism>
<evidence type="ECO:0000313" key="3">
    <source>
        <dbReference type="EMBL" id="CAE0495517.1"/>
    </source>
</evidence>
<proteinExistence type="predicted"/>
<feature type="region of interest" description="Disordered" evidence="1">
    <location>
        <begin position="257"/>
        <end position="281"/>
    </location>
</feature>
<evidence type="ECO:0000256" key="2">
    <source>
        <dbReference type="SAM" id="Phobius"/>
    </source>
</evidence>
<keyword evidence="2" id="KW-0472">Membrane</keyword>
<keyword evidence="2" id="KW-0812">Transmembrane</keyword>
<sequence length="309" mass="32595">MKGLGTLGKRVVGASAGGAGVIAAQQPAHARAPPPAQPAPVQAPVQAGNSKLDDGWLLTDFNEDKLLFKPFSAAEVEEAVEQVGLAGGRQGPAPHACVIEELDEEGPTSPPTGASSEGSQADCVIESTHISPQQQQMADLLKISNKLLQRPGLQREIVAVMYEDVEVRELLLRQSSDLDQYLAAVGVHSPNLLLPPSARAASQDGENGGPSPVLEAIMNAVASCLDGVGWLGGWIRDRFQSLGDLLATRMGFKDPYAEQQAEQQGRVKRGSPSNQGGSKGTQTVMTTVMVISVALLCMLLTKRPILRRA</sequence>
<keyword evidence="2" id="KW-1133">Transmembrane helix</keyword>
<feature type="transmembrane region" description="Helical" evidence="2">
    <location>
        <begin position="283"/>
        <end position="301"/>
    </location>
</feature>
<reference evidence="3" key="1">
    <citation type="submission" date="2021-01" db="EMBL/GenBank/DDBJ databases">
        <authorList>
            <person name="Corre E."/>
            <person name="Pelletier E."/>
            <person name="Niang G."/>
            <person name="Scheremetjew M."/>
            <person name="Finn R."/>
            <person name="Kale V."/>
            <person name="Holt S."/>
            <person name="Cochrane G."/>
            <person name="Meng A."/>
            <person name="Brown T."/>
            <person name="Cohen L."/>
        </authorList>
    </citation>
    <scope>NUCLEOTIDE SEQUENCE</scope>
    <source>
        <strain evidence="3">CCMP1320</strain>
    </source>
</reference>
<dbReference type="AlphaFoldDB" id="A0A7S3QWN7"/>
<feature type="region of interest" description="Disordered" evidence="1">
    <location>
        <begin position="25"/>
        <end position="45"/>
    </location>
</feature>
<accession>A0A7S3QWN7</accession>
<evidence type="ECO:0000256" key="1">
    <source>
        <dbReference type="SAM" id="MobiDB-lite"/>
    </source>
</evidence>
<gene>
    <name evidence="3" type="ORF">DTER00134_LOCUS10590</name>
</gene>
<protein>
    <submittedName>
        <fullName evidence="3">Uncharacterized protein</fullName>
    </submittedName>
</protein>